<evidence type="ECO:0000259" key="4">
    <source>
        <dbReference type="Pfam" id="PF01551"/>
    </source>
</evidence>
<dbReference type="RefSeq" id="WP_073075758.1">
    <property type="nucleotide sequence ID" value="NZ_FQXV01000001.1"/>
</dbReference>
<dbReference type="InterPro" id="IPR050570">
    <property type="entry name" value="Cell_wall_metabolism_enzyme"/>
</dbReference>
<dbReference type="Pfam" id="PF01551">
    <property type="entry name" value="Peptidase_M23"/>
    <property type="match status" value="1"/>
</dbReference>
<dbReference type="PANTHER" id="PTHR21666:SF289">
    <property type="entry name" value="L-ALA--D-GLU ENDOPEPTIDASE"/>
    <property type="match status" value="1"/>
</dbReference>
<dbReference type="OrthoDB" id="5623881at2"/>
<dbReference type="InterPro" id="IPR011055">
    <property type="entry name" value="Dup_hybrid_motif"/>
</dbReference>
<evidence type="ECO:0000313" key="6">
    <source>
        <dbReference type="Proteomes" id="UP000183995"/>
    </source>
</evidence>
<dbReference type="InterPro" id="IPR016047">
    <property type="entry name" value="M23ase_b-sheet_dom"/>
</dbReference>
<feature type="region of interest" description="Disordered" evidence="2">
    <location>
        <begin position="106"/>
        <end position="185"/>
    </location>
</feature>
<sequence length="350" mass="35942">MDKYRPYRGRGSTPRRHRSSGAGTGADKSARRAIKLIICVALFGIAAFMKLVFPSTLQSVGDKLNSVVNYKAALATLGEGISGEKKFTAALGEAITYAFTGTPPDAGGDAVQTSGAGTTDAPSAGPDSAGSGNAASDSSAVGDQAAASPSDGASVETFAQDTPPTASPGKADSGSGDSDAAATSDDEKTFADAVIAAFQQDQEQYSDYSIPAGVSYAMPRIGISYVTPVKGVVSSSFGYRTDPADKTVKFHYGTDIDAKSGTSIAAFADGKVLAAGESATLGNYVLLGHGSVETEYAHCDKLYVEKGQAVKKGTKIATVGNTGNATGTYLHFELHVSGVYVNPEFYIQWT</sequence>
<gene>
    <name evidence="5" type="ORF">SAMN02745823_00179</name>
</gene>
<keyword evidence="1" id="KW-0732">Signal</keyword>
<reference evidence="5 6" key="1">
    <citation type="submission" date="2016-11" db="EMBL/GenBank/DDBJ databases">
        <authorList>
            <person name="Jaros S."/>
            <person name="Januszkiewicz K."/>
            <person name="Wedrychowicz H."/>
        </authorList>
    </citation>
    <scope>NUCLEOTIDE SEQUENCE [LARGE SCALE GENOMIC DNA]</scope>
    <source>
        <strain evidence="5 6">DSM 10068</strain>
    </source>
</reference>
<evidence type="ECO:0000256" key="1">
    <source>
        <dbReference type="ARBA" id="ARBA00022729"/>
    </source>
</evidence>
<feature type="domain" description="M23ase beta-sheet core" evidence="4">
    <location>
        <begin position="249"/>
        <end position="343"/>
    </location>
</feature>
<accession>A0A1M5TPE3</accession>
<keyword evidence="3" id="KW-0472">Membrane</keyword>
<feature type="transmembrane region" description="Helical" evidence="3">
    <location>
        <begin position="33"/>
        <end position="53"/>
    </location>
</feature>
<keyword evidence="6" id="KW-1185">Reference proteome</keyword>
<evidence type="ECO:0000313" key="5">
    <source>
        <dbReference type="EMBL" id="SHH52637.1"/>
    </source>
</evidence>
<dbReference type="SUPFAM" id="SSF51261">
    <property type="entry name" value="Duplicated hybrid motif"/>
    <property type="match status" value="1"/>
</dbReference>
<dbReference type="Gene3D" id="2.70.70.10">
    <property type="entry name" value="Glucose Permease (Domain IIA)"/>
    <property type="match status" value="1"/>
</dbReference>
<evidence type="ECO:0000256" key="3">
    <source>
        <dbReference type="SAM" id="Phobius"/>
    </source>
</evidence>
<dbReference type="STRING" id="1123282.SAMN02745823_00179"/>
<feature type="region of interest" description="Disordered" evidence="2">
    <location>
        <begin position="1"/>
        <end position="26"/>
    </location>
</feature>
<dbReference type="PANTHER" id="PTHR21666">
    <property type="entry name" value="PEPTIDASE-RELATED"/>
    <property type="match status" value="1"/>
</dbReference>
<dbReference type="CDD" id="cd12797">
    <property type="entry name" value="M23_peptidase"/>
    <property type="match status" value="1"/>
</dbReference>
<evidence type="ECO:0000256" key="2">
    <source>
        <dbReference type="SAM" id="MobiDB-lite"/>
    </source>
</evidence>
<feature type="compositionally biased region" description="Low complexity" evidence="2">
    <location>
        <begin position="167"/>
        <end position="183"/>
    </location>
</feature>
<dbReference type="AlphaFoldDB" id="A0A1M5TPE3"/>
<dbReference type="EMBL" id="FQXV01000001">
    <property type="protein sequence ID" value="SHH52637.1"/>
    <property type="molecule type" value="Genomic_DNA"/>
</dbReference>
<keyword evidence="3" id="KW-1133">Transmembrane helix</keyword>
<protein>
    <submittedName>
        <fullName evidence="5">Peptidase family M23</fullName>
    </submittedName>
</protein>
<proteinExistence type="predicted"/>
<name>A0A1M5TPE3_9FIRM</name>
<feature type="compositionally biased region" description="Low complexity" evidence="2">
    <location>
        <begin position="120"/>
        <end position="143"/>
    </location>
</feature>
<keyword evidence="3" id="KW-0812">Transmembrane</keyword>
<dbReference type="GO" id="GO:0004222">
    <property type="term" value="F:metalloendopeptidase activity"/>
    <property type="evidence" value="ECO:0007669"/>
    <property type="project" value="TreeGrafter"/>
</dbReference>
<dbReference type="Proteomes" id="UP000183995">
    <property type="component" value="Unassembled WGS sequence"/>
</dbReference>
<organism evidence="5 6">
    <name type="scientific">Sporobacter termitidis DSM 10068</name>
    <dbReference type="NCBI Taxonomy" id="1123282"/>
    <lineage>
        <taxon>Bacteria</taxon>
        <taxon>Bacillati</taxon>
        <taxon>Bacillota</taxon>
        <taxon>Clostridia</taxon>
        <taxon>Eubacteriales</taxon>
        <taxon>Oscillospiraceae</taxon>
        <taxon>Sporobacter</taxon>
    </lineage>
</organism>